<dbReference type="InterPro" id="IPR001810">
    <property type="entry name" value="F-box_dom"/>
</dbReference>
<dbReference type="Pfam" id="PF00646">
    <property type="entry name" value="F-box"/>
    <property type="match status" value="1"/>
</dbReference>
<name>A0A8I6X3S5_HORVV</name>
<feature type="compositionally biased region" description="Basic residues" evidence="1">
    <location>
        <begin position="418"/>
        <end position="438"/>
    </location>
</feature>
<protein>
    <recommendedName>
        <fullName evidence="6">F-box domain-containing protein</fullName>
    </recommendedName>
</protein>
<organism evidence="4 5">
    <name type="scientific">Hordeum vulgare subsp. vulgare</name>
    <name type="common">Domesticated barley</name>
    <dbReference type="NCBI Taxonomy" id="112509"/>
    <lineage>
        <taxon>Eukaryota</taxon>
        <taxon>Viridiplantae</taxon>
        <taxon>Streptophyta</taxon>
        <taxon>Embryophyta</taxon>
        <taxon>Tracheophyta</taxon>
        <taxon>Spermatophyta</taxon>
        <taxon>Magnoliopsida</taxon>
        <taxon>Liliopsida</taxon>
        <taxon>Poales</taxon>
        <taxon>Poaceae</taxon>
        <taxon>BOP clade</taxon>
        <taxon>Pooideae</taxon>
        <taxon>Triticodae</taxon>
        <taxon>Triticeae</taxon>
        <taxon>Hordeinae</taxon>
        <taxon>Hordeum</taxon>
    </lineage>
</organism>
<evidence type="ECO:0000256" key="1">
    <source>
        <dbReference type="SAM" id="MobiDB-lite"/>
    </source>
</evidence>
<dbReference type="Gramene" id="HORVU.MOREX.r3.3HG0239960.1">
    <property type="protein sequence ID" value="HORVU.MOREX.r3.3HG0239960.1"/>
    <property type="gene ID" value="HORVU.MOREX.r3.3HG0239960"/>
</dbReference>
<reference evidence="4" key="3">
    <citation type="submission" date="2022-01" db="UniProtKB">
        <authorList>
            <consortium name="EnsemblPlants"/>
        </authorList>
    </citation>
    <scope>IDENTIFICATION</scope>
    <source>
        <strain evidence="4">subsp. vulgare</strain>
    </source>
</reference>
<reference evidence="4" key="2">
    <citation type="submission" date="2020-10" db="EMBL/GenBank/DDBJ databases">
        <authorList>
            <person name="Scholz U."/>
            <person name="Mascher M."/>
            <person name="Fiebig A."/>
        </authorList>
    </citation>
    <scope>NUCLEOTIDE SEQUENCE [LARGE SCALE GENOMIC DNA]</scope>
    <source>
        <strain evidence="4">cv. Morex</strain>
    </source>
</reference>
<evidence type="ECO:0000313" key="4">
    <source>
        <dbReference type="EnsemblPlants" id="HORVU.MOREX.r3.3HG0239960.1"/>
    </source>
</evidence>
<dbReference type="Proteomes" id="UP000011116">
    <property type="component" value="Chromosome 3H"/>
</dbReference>
<evidence type="ECO:0000313" key="5">
    <source>
        <dbReference type="Proteomes" id="UP000011116"/>
    </source>
</evidence>
<dbReference type="InterPro" id="IPR036047">
    <property type="entry name" value="F-box-like_dom_sf"/>
</dbReference>
<accession>A0A8I6X3S5</accession>
<dbReference type="SUPFAM" id="SSF81383">
    <property type="entry name" value="F-box domain"/>
    <property type="match status" value="1"/>
</dbReference>
<dbReference type="PANTHER" id="PTHR32133">
    <property type="entry name" value="OS07G0120400 PROTEIN"/>
    <property type="match status" value="1"/>
</dbReference>
<dbReference type="InterPro" id="IPR056594">
    <property type="entry name" value="AT5G49610-like_b-prop"/>
</dbReference>
<dbReference type="Pfam" id="PF23635">
    <property type="entry name" value="Beta-prop_AT5G49610-like"/>
    <property type="match status" value="1"/>
</dbReference>
<dbReference type="EnsemblPlants" id="HORVU.MOREX.r3.3HG0239960.1">
    <property type="protein sequence ID" value="HORVU.MOREX.r3.3HG0239960.1"/>
    <property type="gene ID" value="HORVU.MOREX.r3.3HG0239960"/>
</dbReference>
<dbReference type="Gene3D" id="1.20.1280.50">
    <property type="match status" value="1"/>
</dbReference>
<dbReference type="RefSeq" id="XP_044975141.1">
    <property type="nucleotide sequence ID" value="XM_045119206.1"/>
</dbReference>
<dbReference type="PANTHER" id="PTHR32133:SF307">
    <property type="entry name" value="OS08G0299600 PROTEIN"/>
    <property type="match status" value="1"/>
</dbReference>
<keyword evidence="5" id="KW-1185">Reference proteome</keyword>
<reference evidence="5" key="1">
    <citation type="journal article" date="2012" name="Nature">
        <title>A physical, genetic and functional sequence assembly of the barley genome.</title>
        <authorList>
            <consortium name="The International Barley Genome Sequencing Consortium"/>
            <person name="Mayer K.F."/>
            <person name="Waugh R."/>
            <person name="Brown J.W."/>
            <person name="Schulman A."/>
            <person name="Langridge P."/>
            <person name="Platzer M."/>
            <person name="Fincher G.B."/>
            <person name="Muehlbauer G.J."/>
            <person name="Sato K."/>
            <person name="Close T.J."/>
            <person name="Wise R.P."/>
            <person name="Stein N."/>
        </authorList>
    </citation>
    <scope>NUCLEOTIDE SEQUENCE [LARGE SCALE GENOMIC DNA]</scope>
    <source>
        <strain evidence="5">cv. Morex</strain>
    </source>
</reference>
<feature type="domain" description="F-box" evidence="2">
    <location>
        <begin position="9"/>
        <end position="48"/>
    </location>
</feature>
<evidence type="ECO:0000259" key="2">
    <source>
        <dbReference type="Pfam" id="PF00646"/>
    </source>
</evidence>
<evidence type="ECO:0008006" key="6">
    <source>
        <dbReference type="Google" id="ProtNLM"/>
    </source>
</evidence>
<dbReference type="AlphaFoldDB" id="A0A8I6X3S5"/>
<proteinExistence type="predicted"/>
<feature type="domain" description="F-box protein AT5G49610-like beta-propeller" evidence="3">
    <location>
        <begin position="101"/>
        <end position="373"/>
    </location>
</feature>
<evidence type="ECO:0000259" key="3">
    <source>
        <dbReference type="Pfam" id="PF23635"/>
    </source>
</evidence>
<dbReference type="GeneID" id="123442998"/>
<sequence length="438" mass="48474">MAPPPELMDELVGEVLLLLPPDEPEHLFRAALVCKSWLRVVCDPSFRRRYRAFHGAPPLLGLLQRFQVLQETPPPRFTSTTSMPDFPYPGSDGQGKHPVPLDCRHGRVLIHVVQDEGLVFVVSDPVTGDRHVLPAPGIDWLICTAAVFCAADGCQHLDCQGGPFRVAFLATDDGDRLVKASVYSSATGAWSAPVSLDDGCQCYAQHMRDDIAENSYHLPYVMPRRAAVIGDEVYFTLRSAHKIVKYNLSINCLSMINPPPHRRSPIALMVMEDSSLGFACTESSTLYLWSKKVNSEAAAKWVKCRIIELKTIIPVVDPDYKPFVAGSAEGVGVIFINTDAGLFTVELKSGRVRKVDEPAQYFSVLPYMSFYAPDHGRLLTLAKTRPGPSVVQHVPPAQGPQLHGPPIFQTPAQPQTRHVGRKRLHRGTGRRKNKSYKI</sequence>
<dbReference type="KEGG" id="hvg:123442998"/>
<feature type="region of interest" description="Disordered" evidence="1">
    <location>
        <begin position="409"/>
        <end position="438"/>
    </location>
</feature>
<dbReference type="OrthoDB" id="683655at2759"/>
<gene>
    <name evidence="4" type="primary">LOC123442998</name>
</gene>